<comment type="catalytic activity">
    <reaction evidence="18">
        <text>2 L-glutamate + NADP(+) = L-glutamine + 2-oxoglutarate + NADPH + H(+)</text>
        <dbReference type="Rhea" id="RHEA:15501"/>
        <dbReference type="ChEBI" id="CHEBI:15378"/>
        <dbReference type="ChEBI" id="CHEBI:16810"/>
        <dbReference type="ChEBI" id="CHEBI:29985"/>
        <dbReference type="ChEBI" id="CHEBI:57783"/>
        <dbReference type="ChEBI" id="CHEBI:58349"/>
        <dbReference type="ChEBI" id="CHEBI:58359"/>
        <dbReference type="EC" id="1.4.1.13"/>
    </reaction>
</comment>
<dbReference type="NCBIfam" id="NF008730">
    <property type="entry name" value="PRK11750.1"/>
    <property type="match status" value="1"/>
</dbReference>
<comment type="pathway">
    <text evidence="17">Amino-acid biosynthesis; L-glutamate biosynthesis via GLT pathway; L-glutamate from 2-oxoglutarate and L-glutamine (NADP(+) route): step 1/1.</text>
</comment>
<dbReference type="Pfam" id="PF01645">
    <property type="entry name" value="Glu_synthase"/>
    <property type="match status" value="1"/>
</dbReference>
<evidence type="ECO:0000256" key="10">
    <source>
        <dbReference type="ARBA" id="ARBA00022827"/>
    </source>
</evidence>
<evidence type="ECO:0000256" key="5">
    <source>
        <dbReference type="ARBA" id="ARBA00012079"/>
    </source>
</evidence>
<dbReference type="InterPro" id="IPR036485">
    <property type="entry name" value="Glu_synth_asu_C_sf"/>
</dbReference>
<dbReference type="InterPro" id="IPR050711">
    <property type="entry name" value="ET-N_metabolism_enzyme"/>
</dbReference>
<evidence type="ECO:0000313" key="23">
    <source>
        <dbReference type="Proteomes" id="UP000248079"/>
    </source>
</evidence>
<dbReference type="Proteomes" id="UP000248079">
    <property type="component" value="Unassembled WGS sequence"/>
</dbReference>
<evidence type="ECO:0000259" key="21">
    <source>
        <dbReference type="PROSITE" id="PS51278"/>
    </source>
</evidence>
<dbReference type="SUPFAM" id="SSF69336">
    <property type="entry name" value="Alpha subunit of glutamate synthase, C-terminal domain"/>
    <property type="match status" value="1"/>
</dbReference>
<evidence type="ECO:0000256" key="9">
    <source>
        <dbReference type="ARBA" id="ARBA00022723"/>
    </source>
</evidence>
<keyword evidence="14" id="KW-0411">Iron-sulfur</keyword>
<comment type="cofactor">
    <cofactor evidence="3">
        <name>FAD</name>
        <dbReference type="ChEBI" id="CHEBI:57692"/>
    </cofactor>
</comment>
<keyword evidence="10" id="KW-0274">FAD</keyword>
<evidence type="ECO:0000256" key="6">
    <source>
        <dbReference type="ARBA" id="ARBA00022605"/>
    </source>
</evidence>
<dbReference type="FunFam" id="2.160.20.60:FF:000001">
    <property type="entry name" value="Glutamate synthase, large subunit"/>
    <property type="match status" value="1"/>
</dbReference>
<keyword evidence="12" id="KW-0560">Oxidoreductase</keyword>
<keyword evidence="6" id="KW-0028">Amino-acid biosynthesis</keyword>
<evidence type="ECO:0000256" key="2">
    <source>
        <dbReference type="ARBA" id="ARBA00001927"/>
    </source>
</evidence>
<dbReference type="OrthoDB" id="9758182at2"/>
<dbReference type="InterPro" id="IPR002932">
    <property type="entry name" value="Glu_synthdom"/>
</dbReference>
<dbReference type="FunFam" id="3.20.20.70:FF:000031">
    <property type="entry name" value="Glutamate synthase 1 [NADH]"/>
    <property type="match status" value="1"/>
</dbReference>
<dbReference type="Pfam" id="PF01493">
    <property type="entry name" value="GXGXG"/>
    <property type="match status" value="1"/>
</dbReference>
<dbReference type="SUPFAM" id="SSF51395">
    <property type="entry name" value="FMN-linked oxidoreductases"/>
    <property type="match status" value="1"/>
</dbReference>
<evidence type="ECO:0000256" key="15">
    <source>
        <dbReference type="ARBA" id="ARBA00023164"/>
    </source>
</evidence>
<organism evidence="22 23">
    <name type="scientific">Marinifilum breve</name>
    <dbReference type="NCBI Taxonomy" id="2184082"/>
    <lineage>
        <taxon>Bacteria</taxon>
        <taxon>Pseudomonadati</taxon>
        <taxon>Bacteroidota</taxon>
        <taxon>Bacteroidia</taxon>
        <taxon>Marinilabiliales</taxon>
        <taxon>Marinifilaceae</taxon>
    </lineage>
</organism>
<dbReference type="InterPro" id="IPR013785">
    <property type="entry name" value="Aldolase_TIM"/>
</dbReference>
<dbReference type="Pfam" id="PF04898">
    <property type="entry name" value="Glu_syn_central"/>
    <property type="match status" value="1"/>
</dbReference>
<dbReference type="InterPro" id="IPR017932">
    <property type="entry name" value="GATase_2_dom"/>
</dbReference>
<dbReference type="InterPro" id="IPR006982">
    <property type="entry name" value="Glu_synth_centr_N"/>
</dbReference>
<dbReference type="GO" id="GO:0006537">
    <property type="term" value="P:glutamate biosynthetic process"/>
    <property type="evidence" value="ECO:0007669"/>
    <property type="project" value="UniProtKB-KW"/>
</dbReference>
<dbReference type="CDD" id="cd00982">
    <property type="entry name" value="gltB_C"/>
    <property type="match status" value="1"/>
</dbReference>
<keyword evidence="9" id="KW-0479">Metal-binding</keyword>
<keyword evidence="11" id="KW-0315">Glutamine amidotransferase</keyword>
<evidence type="ECO:0000256" key="8">
    <source>
        <dbReference type="ARBA" id="ARBA00022643"/>
    </source>
</evidence>
<dbReference type="FunFam" id="3.60.20.10:FF:000001">
    <property type="entry name" value="Glutamate synthase, large subunit"/>
    <property type="match status" value="1"/>
</dbReference>
<dbReference type="Gene3D" id="3.60.20.10">
    <property type="entry name" value="Glutamine Phosphoribosylpyrophosphate, subunit 1, domain 1"/>
    <property type="match status" value="1"/>
</dbReference>
<evidence type="ECO:0000256" key="19">
    <source>
        <dbReference type="ARBA" id="ARBA00072108"/>
    </source>
</evidence>
<comment type="cofactor">
    <cofactor evidence="2">
        <name>[3Fe-4S] cluster</name>
        <dbReference type="ChEBI" id="CHEBI:21137"/>
    </cofactor>
</comment>
<keyword evidence="15" id="KW-0314">Glutamate biosynthesis</keyword>
<evidence type="ECO:0000256" key="1">
    <source>
        <dbReference type="ARBA" id="ARBA00001917"/>
    </source>
</evidence>
<dbReference type="InterPro" id="IPR002489">
    <property type="entry name" value="Glu_synth_asu_C"/>
</dbReference>
<accession>A0A2V4A0S6</accession>
<dbReference type="EC" id="1.4.1.13" evidence="5"/>
<dbReference type="PANTHER" id="PTHR11938:SF133">
    <property type="entry name" value="GLUTAMATE SYNTHASE (NADH)"/>
    <property type="match status" value="1"/>
</dbReference>
<reference evidence="22 23" key="1">
    <citation type="submission" date="2018-05" db="EMBL/GenBank/DDBJ databases">
        <title>Marinifilum breve JC075T sp. nov., a marine bacterium isolated from Yongle Blue Hole in the South China Sea.</title>
        <authorList>
            <person name="Fu T."/>
        </authorList>
    </citation>
    <scope>NUCLEOTIDE SEQUENCE [LARGE SCALE GENOMIC DNA]</scope>
    <source>
        <strain evidence="22 23">JC075</strain>
    </source>
</reference>
<evidence type="ECO:0000256" key="7">
    <source>
        <dbReference type="ARBA" id="ARBA00022630"/>
    </source>
</evidence>
<sequence length="1506" mass="167607">MRNLRPSRQGLYDPMNEHDNCGIGFVANIKGKKSYEIITRGLEVLCNMEHRGARGADNVSGDGAGILMQVPHNFYKKIGIKLPLAGKYGTGLIFLPQDETEEKFCIEVLIQILEEEGLEFLQLRDVPTDTNAIGEIARQSEPVIKQIFVGGNYEQDDLERRLYLARKQAESYVRATKMKEKEMFYIPSLSSKVLVYKGMFASDQLGKYFGDLQDPRMESAIAMVHSRFSTNTFPSWDLAQPFRIVAHNGEINTIKGNRLWMQARESLLKSELYGEDIKKLFPVVEPNKSDSASFDNVLEFLFLTGRSLPHALSMMVPESWNEKNPIPDSLKAFYEYHSTFMEPWDGPASLVFSDGRYIGGTLDRNGLRPSRYVITQDDMIVMGSEVGIQNFKAEEIKEKGRLRPGKLLLVDTQLGIIIPDQEVKSQLTYRNPYQNWLKENRLDLKAIPVEKRVPSDIGDHFEVCKDVFGYSKEDFERIILPMATGGQEPVGSMGNDSPIPALSEKPHLLFNYFRQLFAQVTNPPIDSIRENLVMDLTNYIGAVQKNLLDETPQHCKLIRFKSPLITNTDLGKIKKLRHEEFRHATLDMLFKASDNGQGLEDALDSLCKLAEKAVDDQKNYIILTDRNVSSTMAPIPVLLAVAAVHHHLIKKRKRMQIGLVVETGEAREVNHFALLIAYGASVINPYMSYAVIDKLVKEGRISLEYKSARKNYIKSVDKGLLKVMSKMGISTIGSYLGAQIYEALGISNEVISKYFTGTASRIGGVGLKEISEEMLCHHKKAFTEKDPFENQDLLTNNGSIHYRKNGEKHSWNPESIGLLQWSTRTNNYAKYKAYSKLVDAETRNPNFLRGYFDFKSNPIDISEVEPVENIMKRFCTGAMSYGSISKEAHEALAIAMNKIGGRSNTGEGGESAKRFFSSARSSIKQIASGRFGVNTGYLVNADELQIKVAQGAKPGEGGQLPGFKVDKIIAKLRNSTPGITLISPPPHHDIYSIEDLAQLIYDLKNVNPTACVSVKLVSENGVGTVAAGVAKANADLIVISGAEGGTGASPLSSIKNAGLPVELGLAEAQQTLVLNDLRGRIKLQTDGQLKTGRDIVSMALLGAEEFGFATSALVVLGCVMMRKCHLNTCPVGIATQNKELREKFLGRSEWVVNFFTFLAEECRELMAELGVRKFDDLVGRSDLLIKRKDIKKWKADTVDIQNLLHLPETDGHELCGVNATIKSIGEVLDHELIKQAEKALHDGEKVWIDSKIKNIDRTTGAMLSGKVAALKPKRELEEDTIYCRFRGSAGQSFGAFLEKGVTFKLEGDSNDYFGKGLSGGKIVVQPPNKTTFKPEKQIIIGNTAMYGATNGEAYIRGMAGERFCVRNSGAKAVVEGVGDHGCEYMTGGRVVILGPTGRNFAAGMSGGIAYVLNMEGQLDYFCNQSLVSLEPVENLQDIHELQGMIHQHLLLTQSSVASKVLTHWEEYLPHFVKVIPYEYKKVLEEKKLRKIRRKLKKAQSQTEVHE</sequence>
<evidence type="ECO:0000256" key="17">
    <source>
        <dbReference type="ARBA" id="ARBA00037898"/>
    </source>
</evidence>
<keyword evidence="13" id="KW-0408">Iron</keyword>
<evidence type="ECO:0000256" key="20">
    <source>
        <dbReference type="ARBA" id="ARBA00079921"/>
    </source>
</evidence>
<evidence type="ECO:0000313" key="22">
    <source>
        <dbReference type="EMBL" id="PXY02485.1"/>
    </source>
</evidence>
<evidence type="ECO:0000256" key="4">
    <source>
        <dbReference type="ARBA" id="ARBA00009716"/>
    </source>
</evidence>
<dbReference type="CDD" id="cd02808">
    <property type="entry name" value="GltS_FMN"/>
    <property type="match status" value="1"/>
</dbReference>
<keyword evidence="8" id="KW-0288">FMN</keyword>
<name>A0A2V4A0S6_9BACT</name>
<evidence type="ECO:0000256" key="14">
    <source>
        <dbReference type="ARBA" id="ARBA00023014"/>
    </source>
</evidence>
<keyword evidence="16" id="KW-0003">3Fe-4S</keyword>
<evidence type="ECO:0000256" key="11">
    <source>
        <dbReference type="ARBA" id="ARBA00022962"/>
    </source>
</evidence>
<dbReference type="Pfam" id="PF00310">
    <property type="entry name" value="GATase_2"/>
    <property type="match status" value="1"/>
</dbReference>
<dbReference type="Gene3D" id="3.20.20.70">
    <property type="entry name" value="Aldolase class I"/>
    <property type="match status" value="2"/>
</dbReference>
<evidence type="ECO:0000256" key="16">
    <source>
        <dbReference type="ARBA" id="ARBA00023291"/>
    </source>
</evidence>
<dbReference type="GO" id="GO:0019676">
    <property type="term" value="P:ammonia assimilation cycle"/>
    <property type="evidence" value="ECO:0007669"/>
    <property type="project" value="TreeGrafter"/>
</dbReference>
<proteinExistence type="inferred from homology"/>
<keyword evidence="23" id="KW-1185">Reference proteome</keyword>
<evidence type="ECO:0000256" key="13">
    <source>
        <dbReference type="ARBA" id="ARBA00023004"/>
    </source>
</evidence>
<evidence type="ECO:0000256" key="12">
    <source>
        <dbReference type="ARBA" id="ARBA00023002"/>
    </source>
</evidence>
<comment type="caution">
    <text evidence="22">The sequence shown here is derived from an EMBL/GenBank/DDBJ whole genome shotgun (WGS) entry which is preliminary data.</text>
</comment>
<dbReference type="EMBL" id="QFLI01000002">
    <property type="protein sequence ID" value="PXY02485.1"/>
    <property type="molecule type" value="Genomic_DNA"/>
</dbReference>
<dbReference type="SUPFAM" id="SSF56235">
    <property type="entry name" value="N-terminal nucleophile aminohydrolases (Ntn hydrolases)"/>
    <property type="match status" value="1"/>
</dbReference>
<comment type="cofactor">
    <cofactor evidence="1">
        <name>FMN</name>
        <dbReference type="ChEBI" id="CHEBI:58210"/>
    </cofactor>
</comment>
<dbReference type="GO" id="GO:0051538">
    <property type="term" value="F:3 iron, 4 sulfur cluster binding"/>
    <property type="evidence" value="ECO:0007669"/>
    <property type="project" value="UniProtKB-KW"/>
</dbReference>
<dbReference type="Gene3D" id="2.160.20.60">
    <property type="entry name" value="Glutamate synthase, alpha subunit, C-terminal domain"/>
    <property type="match status" value="1"/>
</dbReference>
<dbReference type="InterPro" id="IPR029055">
    <property type="entry name" value="Ntn_hydrolases_N"/>
</dbReference>
<gene>
    <name evidence="22" type="ORF">DF185_04335</name>
</gene>
<protein>
    <recommendedName>
        <fullName evidence="19">Glutamate synthase [NADPH] large chain</fullName>
        <ecNumber evidence="5">1.4.1.13</ecNumber>
    </recommendedName>
    <alternativeName>
        <fullName evidence="20">Glutamate synthase subunit alpha</fullName>
    </alternativeName>
</protein>
<evidence type="ECO:0000256" key="18">
    <source>
        <dbReference type="ARBA" id="ARBA00048151"/>
    </source>
</evidence>
<dbReference type="GO" id="GO:0004355">
    <property type="term" value="F:glutamate synthase (NADPH) activity"/>
    <property type="evidence" value="ECO:0007669"/>
    <property type="project" value="UniProtKB-EC"/>
</dbReference>
<dbReference type="PANTHER" id="PTHR11938">
    <property type="entry name" value="FAD NADPH DEHYDROGENASE/OXIDOREDUCTASE"/>
    <property type="match status" value="1"/>
</dbReference>
<dbReference type="GO" id="GO:0046872">
    <property type="term" value="F:metal ion binding"/>
    <property type="evidence" value="ECO:0007669"/>
    <property type="project" value="UniProtKB-KW"/>
</dbReference>
<evidence type="ECO:0000256" key="3">
    <source>
        <dbReference type="ARBA" id="ARBA00001974"/>
    </source>
</evidence>
<dbReference type="RefSeq" id="WP_110360117.1">
    <property type="nucleotide sequence ID" value="NZ_QFLI01000002.1"/>
</dbReference>
<keyword evidence="7" id="KW-0285">Flavoprotein</keyword>
<feature type="domain" description="Glutamine amidotransferase type-2" evidence="21">
    <location>
        <begin position="21"/>
        <end position="413"/>
    </location>
</feature>
<dbReference type="PROSITE" id="PS51278">
    <property type="entry name" value="GATASE_TYPE_2"/>
    <property type="match status" value="1"/>
</dbReference>
<comment type="similarity">
    <text evidence="4">Belongs to the glutamate synthase family.</text>
</comment>
<dbReference type="CDD" id="cd00713">
    <property type="entry name" value="GltS"/>
    <property type="match status" value="1"/>
</dbReference>